<comment type="similarity">
    <text evidence="2">Belongs to the CPA3 antiporters (TC 2.A.63) subunit E family.</text>
</comment>
<dbReference type="Proteomes" id="UP000031546">
    <property type="component" value="Unassembled WGS sequence"/>
</dbReference>
<evidence type="ECO:0000313" key="10">
    <source>
        <dbReference type="EMBL" id="MDB0579651.1"/>
    </source>
</evidence>
<dbReference type="NCBIfam" id="NF009292">
    <property type="entry name" value="PRK12651.1-3"/>
    <property type="match status" value="1"/>
</dbReference>
<evidence type="ECO:0000256" key="1">
    <source>
        <dbReference type="ARBA" id="ARBA00004651"/>
    </source>
</evidence>
<accession>A0A0C2HPY2</accession>
<evidence type="ECO:0000313" key="12">
    <source>
        <dbReference type="Proteomes" id="UP000527860"/>
    </source>
</evidence>
<organism evidence="9 11">
    <name type="scientific">Salinicoccus roseus</name>
    <dbReference type="NCBI Taxonomy" id="45670"/>
    <lineage>
        <taxon>Bacteria</taxon>
        <taxon>Bacillati</taxon>
        <taxon>Bacillota</taxon>
        <taxon>Bacilli</taxon>
        <taxon>Bacillales</taxon>
        <taxon>Staphylococcaceae</taxon>
        <taxon>Salinicoccus</taxon>
    </lineage>
</organism>
<sequence length="159" mass="17713">MALQILINLALAALWMFLSSNFSVASFIAGYLLGMLAVYMLRNFLPGSFYLKRVKAIIVLVFIFIWQMILANIDVVKVVLSPKVDIRPGFFAYPCDLEDEWAVSLLSALITLTPGTIVVAISDDHNTLYVHGLNVEDSETEIASIKDSFEQAIKEVKKP</sequence>
<comment type="caution">
    <text evidence="9">The sequence shown here is derived from an EMBL/GenBank/DDBJ whole genome shotgun (WGS) entry which is preliminary data.</text>
</comment>
<proteinExistence type="inferred from homology"/>
<evidence type="ECO:0000256" key="5">
    <source>
        <dbReference type="ARBA" id="ARBA00022692"/>
    </source>
</evidence>
<dbReference type="GO" id="GO:0005886">
    <property type="term" value="C:plasma membrane"/>
    <property type="evidence" value="ECO:0007669"/>
    <property type="project" value="UniProtKB-SubCell"/>
</dbReference>
<feature type="transmembrane region" description="Helical" evidence="8">
    <location>
        <begin position="101"/>
        <end position="121"/>
    </location>
</feature>
<evidence type="ECO:0000313" key="11">
    <source>
        <dbReference type="Proteomes" id="UP000031546"/>
    </source>
</evidence>
<dbReference type="PANTHER" id="PTHR34584">
    <property type="entry name" value="NA(+)/H(+) ANTIPORTER SUBUNIT E1"/>
    <property type="match status" value="1"/>
</dbReference>
<dbReference type="PANTHER" id="PTHR34584:SF1">
    <property type="entry name" value="NA(+)_H(+) ANTIPORTER SUBUNIT E1"/>
    <property type="match status" value="1"/>
</dbReference>
<comment type="subcellular location">
    <subcellularLocation>
        <location evidence="1">Cell membrane</location>
        <topology evidence="1">Multi-pass membrane protein</topology>
    </subcellularLocation>
</comment>
<gene>
    <name evidence="10" type="ORF">F7P68_0003835</name>
    <name evidence="9" type="ORF">SN16_02520</name>
</gene>
<dbReference type="InterPro" id="IPR002758">
    <property type="entry name" value="Cation_antiport_E"/>
</dbReference>
<dbReference type="GeneID" id="77844413"/>
<feature type="transmembrane region" description="Helical" evidence="8">
    <location>
        <begin position="54"/>
        <end position="73"/>
    </location>
</feature>
<keyword evidence="3" id="KW-0050">Antiport</keyword>
<dbReference type="AlphaFoldDB" id="A0A0C2HPY2"/>
<evidence type="ECO:0000256" key="7">
    <source>
        <dbReference type="ARBA" id="ARBA00023136"/>
    </source>
</evidence>
<keyword evidence="3" id="KW-0813">Transport</keyword>
<dbReference type="Pfam" id="PF01899">
    <property type="entry name" value="MNHE"/>
    <property type="match status" value="1"/>
</dbReference>
<evidence type="ECO:0000256" key="8">
    <source>
        <dbReference type="SAM" id="Phobius"/>
    </source>
</evidence>
<reference evidence="10" key="3">
    <citation type="submission" date="2020-04" db="EMBL/GenBank/DDBJ databases">
        <authorList>
            <person name="Tanveer F."/>
            <person name="Xie Y."/>
            <person name="Shinwari Z.K."/>
        </authorList>
    </citation>
    <scope>NUCLEOTIDE SEQUENCE</scope>
    <source>
        <strain evidence="10">MOSEL-ME25</strain>
    </source>
</reference>
<evidence type="ECO:0000256" key="6">
    <source>
        <dbReference type="ARBA" id="ARBA00022989"/>
    </source>
</evidence>
<dbReference type="OrthoDB" id="9800498at2"/>
<evidence type="ECO:0000256" key="2">
    <source>
        <dbReference type="ARBA" id="ARBA00006228"/>
    </source>
</evidence>
<dbReference type="Proteomes" id="UP000527860">
    <property type="component" value="Unassembled WGS sequence"/>
</dbReference>
<keyword evidence="4" id="KW-1003">Cell membrane</keyword>
<keyword evidence="6 8" id="KW-1133">Transmembrane helix</keyword>
<reference evidence="9 11" key="1">
    <citation type="submission" date="2015-01" db="EMBL/GenBank/DDBJ databases">
        <title>Genome sequences of high lactate-tolerant strain Salinicoccus roseus W12 with industrial interest.</title>
        <authorList>
            <person name="Wang H."/>
            <person name="Yu B."/>
        </authorList>
    </citation>
    <scope>NUCLEOTIDE SEQUENCE [LARGE SCALE GENOMIC DNA]</scope>
    <source>
        <strain evidence="9 11">W12</strain>
    </source>
</reference>
<name>A0A0C2HPY2_9STAP</name>
<evidence type="ECO:0000256" key="4">
    <source>
        <dbReference type="ARBA" id="ARBA00022475"/>
    </source>
</evidence>
<keyword evidence="7 8" id="KW-0472">Membrane</keyword>
<reference evidence="10 12" key="4">
    <citation type="submission" date="2022-12" db="EMBL/GenBank/DDBJ databases">
        <title>Genome analysis and biological profiling of marine Salinicoccus roseus MOSEL-ME25.</title>
        <authorList>
            <person name="Mirza F.T."/>
            <person name="Xie Y."/>
            <person name="Shinwari Z.K."/>
        </authorList>
    </citation>
    <scope>NUCLEOTIDE SEQUENCE [LARGE SCALE GENOMIC DNA]</scope>
    <source>
        <strain evidence="10 12">MOSEL-ME25</strain>
    </source>
</reference>
<dbReference type="PIRSF" id="PIRSF019239">
    <property type="entry name" value="MrpE"/>
    <property type="match status" value="1"/>
</dbReference>
<feature type="transmembrane region" description="Helical" evidence="8">
    <location>
        <begin position="22"/>
        <end position="42"/>
    </location>
</feature>
<evidence type="ECO:0000313" key="9">
    <source>
        <dbReference type="EMBL" id="KIH71566.1"/>
    </source>
</evidence>
<dbReference type="GO" id="GO:0015297">
    <property type="term" value="F:antiporter activity"/>
    <property type="evidence" value="ECO:0007669"/>
    <property type="project" value="UniProtKB-KW"/>
</dbReference>
<dbReference type="STRING" id="45670.SN16_02520"/>
<keyword evidence="5 8" id="KW-0812">Transmembrane</keyword>
<dbReference type="EMBL" id="JABEVU030000001">
    <property type="protein sequence ID" value="MDB0579651.1"/>
    <property type="molecule type" value="Genomic_DNA"/>
</dbReference>
<dbReference type="RefSeq" id="WP_040105029.1">
    <property type="nucleotide sequence ID" value="NZ_CANLZD010000002.1"/>
</dbReference>
<keyword evidence="12" id="KW-1185">Reference proteome</keyword>
<dbReference type="EMBL" id="JXII01000002">
    <property type="protein sequence ID" value="KIH71566.1"/>
    <property type="molecule type" value="Genomic_DNA"/>
</dbReference>
<evidence type="ECO:0000256" key="3">
    <source>
        <dbReference type="ARBA" id="ARBA00022449"/>
    </source>
</evidence>
<dbReference type="GO" id="GO:0008324">
    <property type="term" value="F:monoatomic cation transmembrane transporter activity"/>
    <property type="evidence" value="ECO:0007669"/>
    <property type="project" value="InterPro"/>
</dbReference>
<reference evidence="12" key="2">
    <citation type="submission" date="2020-04" db="EMBL/GenBank/DDBJ databases">
        <title>Genome analysis and biological profiling of marine Cellulosimicrobium funkei MOSEL-ME6.</title>
        <authorList>
            <person name="Tanveer F."/>
            <person name="Xie Y."/>
            <person name="Shinwari Z.K."/>
        </authorList>
    </citation>
    <scope>NUCLEOTIDE SEQUENCE [LARGE SCALE GENOMIC DNA]</scope>
    <source>
        <strain evidence="12">MOSEL-ME25</strain>
    </source>
</reference>
<protein>
    <submittedName>
        <fullName evidence="9">Monovalent cation/H+ antiporter subunit E</fullName>
    </submittedName>
    <submittedName>
        <fullName evidence="10">Na+/H+ antiporter subunit E</fullName>
    </submittedName>
</protein>